<keyword evidence="3" id="KW-0150">Chloroplast</keyword>
<dbReference type="GO" id="GO:0016787">
    <property type="term" value="F:hydrolase activity"/>
    <property type="evidence" value="ECO:0007669"/>
    <property type="project" value="UniProtKB-KW"/>
</dbReference>
<keyword evidence="10" id="KW-0862">Zinc</keyword>
<keyword evidence="9" id="KW-0418">Kinase</keyword>
<dbReference type="Pfam" id="PF01753">
    <property type="entry name" value="zf-MYND"/>
    <property type="match status" value="1"/>
</dbReference>
<evidence type="ECO:0000256" key="2">
    <source>
        <dbReference type="ARBA" id="ARBA00010794"/>
    </source>
</evidence>
<sequence>MDSASAAEMYRFNVAPPCSTPAAAQAAATAQPAVMDEFALTGKLLARYTAAATVCRPNWTTSSDWSSWAARHMQDLLDVVHMLDDPAVSSEFEAQARQQRSGYWTAKFAALLLVWVLDCSPNPSLAEVEQAVAAQEEGEAELRRFKRWLPDAWQLQPVAAARLHMLRFREDFGQRQRAALSGPPNPQLGVDLLSGLVAMCEKVGAAREASEQARQENPQPSVRVVCDGCKRTALGLRLCARCRSCRYCSRQCQVKHWKEGGHKQQCAALAAKGAGDSSK</sequence>
<dbReference type="GO" id="GO:0008270">
    <property type="term" value="F:zinc ion binding"/>
    <property type="evidence" value="ECO:0007669"/>
    <property type="project" value="UniProtKB-KW"/>
</dbReference>
<feature type="domain" description="MYND-type" evidence="18">
    <location>
        <begin position="226"/>
        <end position="266"/>
    </location>
</feature>
<dbReference type="STRING" id="3076.A0A2P6TR10"/>
<keyword evidence="7" id="KW-0479">Metal-binding</keyword>
<keyword evidence="12" id="KW-1133">Transmembrane helix</keyword>
<evidence type="ECO:0000256" key="11">
    <source>
        <dbReference type="ARBA" id="ARBA00022946"/>
    </source>
</evidence>
<gene>
    <name evidence="19" type="ORF">C2E21_4456</name>
</gene>
<reference evidence="19 20" key="1">
    <citation type="journal article" date="2018" name="Plant J.">
        <title>Genome sequences of Chlorella sorokiniana UTEX 1602 and Micractinium conductrix SAG 241.80: implications to maltose excretion by a green alga.</title>
        <authorList>
            <person name="Arriola M.B."/>
            <person name="Velmurugan N."/>
            <person name="Zhang Y."/>
            <person name="Plunkett M.H."/>
            <person name="Hondzo H."/>
            <person name="Barney B.M."/>
        </authorList>
    </citation>
    <scope>NUCLEOTIDE SEQUENCE [LARGE SCALE GENOMIC DNA]</scope>
    <source>
        <strain evidence="20">UTEX 1602</strain>
    </source>
</reference>
<comment type="subcellular location">
    <subcellularLocation>
        <location evidence="1">Plastid</location>
        <location evidence="1">Chloroplast membrane</location>
        <topology evidence="1">Multi-pass membrane protein</topology>
    </subcellularLocation>
</comment>
<dbReference type="PROSITE" id="PS01360">
    <property type="entry name" value="ZF_MYND_1"/>
    <property type="match status" value="1"/>
</dbReference>
<evidence type="ECO:0000256" key="13">
    <source>
        <dbReference type="ARBA" id="ARBA00023136"/>
    </source>
</evidence>
<evidence type="ECO:0000256" key="14">
    <source>
        <dbReference type="ARBA" id="ARBA00024015"/>
    </source>
</evidence>
<dbReference type="EMBL" id="LHPG02000008">
    <property type="protein sequence ID" value="PRW56505.1"/>
    <property type="molecule type" value="Genomic_DNA"/>
</dbReference>
<keyword evidence="8 17" id="KW-0863">Zinc-finger</keyword>
<dbReference type="AlphaFoldDB" id="A0A2P6TR10"/>
<dbReference type="Gene3D" id="6.10.140.2220">
    <property type="match status" value="1"/>
</dbReference>
<dbReference type="EC" id="2.7.1.182" evidence="15"/>
<evidence type="ECO:0000256" key="8">
    <source>
        <dbReference type="ARBA" id="ARBA00022771"/>
    </source>
</evidence>
<evidence type="ECO:0000256" key="1">
    <source>
        <dbReference type="ARBA" id="ARBA00004508"/>
    </source>
</evidence>
<evidence type="ECO:0000256" key="5">
    <source>
        <dbReference type="ARBA" id="ARBA00022679"/>
    </source>
</evidence>
<keyword evidence="11" id="KW-0809">Transit peptide</keyword>
<evidence type="ECO:0000256" key="6">
    <source>
        <dbReference type="ARBA" id="ARBA00022692"/>
    </source>
</evidence>
<dbReference type="GO" id="GO:0010276">
    <property type="term" value="F:phytol kinase activity"/>
    <property type="evidence" value="ECO:0007669"/>
    <property type="project" value="UniProtKB-EC"/>
</dbReference>
<dbReference type="GO" id="GO:0016020">
    <property type="term" value="C:membrane"/>
    <property type="evidence" value="ECO:0007669"/>
    <property type="project" value="UniProtKB-SubCell"/>
</dbReference>
<organism evidence="19 20">
    <name type="scientific">Chlorella sorokiniana</name>
    <name type="common">Freshwater green alga</name>
    <dbReference type="NCBI Taxonomy" id="3076"/>
    <lineage>
        <taxon>Eukaryota</taxon>
        <taxon>Viridiplantae</taxon>
        <taxon>Chlorophyta</taxon>
        <taxon>core chlorophytes</taxon>
        <taxon>Trebouxiophyceae</taxon>
        <taxon>Chlorellales</taxon>
        <taxon>Chlorellaceae</taxon>
        <taxon>Chlorella clade</taxon>
        <taxon>Chlorella</taxon>
    </lineage>
</organism>
<evidence type="ECO:0000256" key="7">
    <source>
        <dbReference type="ARBA" id="ARBA00022723"/>
    </source>
</evidence>
<keyword evidence="6" id="KW-0812">Transmembrane</keyword>
<evidence type="ECO:0000256" key="12">
    <source>
        <dbReference type="ARBA" id="ARBA00022989"/>
    </source>
</evidence>
<evidence type="ECO:0000313" key="19">
    <source>
        <dbReference type="EMBL" id="PRW56505.1"/>
    </source>
</evidence>
<evidence type="ECO:0000256" key="10">
    <source>
        <dbReference type="ARBA" id="ARBA00022833"/>
    </source>
</evidence>
<dbReference type="InterPro" id="IPR002893">
    <property type="entry name" value="Znf_MYND"/>
</dbReference>
<name>A0A2P6TR10_CHLSO</name>
<dbReference type="SUPFAM" id="SSF144232">
    <property type="entry name" value="HIT/MYND zinc finger-like"/>
    <property type="match status" value="1"/>
</dbReference>
<dbReference type="Proteomes" id="UP000239899">
    <property type="component" value="Unassembled WGS sequence"/>
</dbReference>
<accession>A0A2P6TR10</accession>
<comment type="pathway">
    <text evidence="14">Cofactor biosynthesis; tocopherol biosynthesis.</text>
</comment>
<keyword evidence="5" id="KW-0808">Transferase</keyword>
<comment type="caution">
    <text evidence="19">The sequence shown here is derived from an EMBL/GenBank/DDBJ whole genome shotgun (WGS) entry which is preliminary data.</text>
</comment>
<keyword evidence="4" id="KW-0934">Plastid</keyword>
<evidence type="ECO:0000313" key="20">
    <source>
        <dbReference type="Proteomes" id="UP000239899"/>
    </source>
</evidence>
<keyword evidence="20" id="KW-1185">Reference proteome</keyword>
<keyword evidence="13" id="KW-0472">Membrane</keyword>
<dbReference type="PANTHER" id="PTHR32523:SF8">
    <property type="entry name" value="DOLICHOL KINASE"/>
    <property type="match status" value="1"/>
</dbReference>
<dbReference type="GO" id="GO:0009507">
    <property type="term" value="C:chloroplast"/>
    <property type="evidence" value="ECO:0007669"/>
    <property type="project" value="UniProtKB-SubCell"/>
</dbReference>
<evidence type="ECO:0000256" key="17">
    <source>
        <dbReference type="PROSITE-ProRule" id="PRU00134"/>
    </source>
</evidence>
<comment type="similarity">
    <text evidence="2">Belongs to the polyprenol kinase family.</text>
</comment>
<dbReference type="PANTHER" id="PTHR32523">
    <property type="entry name" value="PHYTOL KINASE 1, CHLOROPLASTIC"/>
    <property type="match status" value="1"/>
</dbReference>
<evidence type="ECO:0000256" key="9">
    <source>
        <dbReference type="ARBA" id="ARBA00022777"/>
    </source>
</evidence>
<evidence type="ECO:0000256" key="3">
    <source>
        <dbReference type="ARBA" id="ARBA00022528"/>
    </source>
</evidence>
<proteinExistence type="inferred from homology"/>
<dbReference type="PROSITE" id="PS50865">
    <property type="entry name" value="ZF_MYND_2"/>
    <property type="match status" value="1"/>
</dbReference>
<protein>
    <recommendedName>
        <fullName evidence="15">phytol kinase</fullName>
        <ecNumber evidence="15">2.7.1.182</ecNumber>
    </recommendedName>
</protein>
<evidence type="ECO:0000256" key="15">
    <source>
        <dbReference type="ARBA" id="ARBA00039024"/>
    </source>
</evidence>
<dbReference type="InterPro" id="IPR039606">
    <property type="entry name" value="Phytol/farnesol_kinase"/>
</dbReference>
<comment type="catalytic activity">
    <reaction evidence="16">
        <text>phytol + CTP = phytyl phosphate + CDP + H(+)</text>
        <dbReference type="Rhea" id="RHEA:38055"/>
        <dbReference type="ChEBI" id="CHEBI:15378"/>
        <dbReference type="ChEBI" id="CHEBI:17327"/>
        <dbReference type="ChEBI" id="CHEBI:37563"/>
        <dbReference type="ChEBI" id="CHEBI:58069"/>
        <dbReference type="ChEBI" id="CHEBI:75483"/>
        <dbReference type="EC" id="2.7.1.182"/>
    </reaction>
</comment>
<evidence type="ECO:0000256" key="16">
    <source>
        <dbReference type="ARBA" id="ARBA00048889"/>
    </source>
</evidence>
<evidence type="ECO:0000259" key="18">
    <source>
        <dbReference type="PROSITE" id="PS50865"/>
    </source>
</evidence>
<evidence type="ECO:0000256" key="4">
    <source>
        <dbReference type="ARBA" id="ARBA00022640"/>
    </source>
</evidence>